<proteinExistence type="predicted"/>
<comment type="caution">
    <text evidence="3">The sequence shown here is derived from an EMBL/GenBank/DDBJ whole genome shotgun (WGS) entry which is preliminary data.</text>
</comment>
<organism evidence="3 4">
    <name type="scientific">Acropora cervicornis</name>
    <name type="common">Staghorn coral</name>
    <dbReference type="NCBI Taxonomy" id="6130"/>
    <lineage>
        <taxon>Eukaryota</taxon>
        <taxon>Metazoa</taxon>
        <taxon>Cnidaria</taxon>
        <taxon>Anthozoa</taxon>
        <taxon>Hexacorallia</taxon>
        <taxon>Scleractinia</taxon>
        <taxon>Astrocoeniina</taxon>
        <taxon>Acroporidae</taxon>
        <taxon>Acropora</taxon>
    </lineage>
</organism>
<dbReference type="Proteomes" id="UP001249851">
    <property type="component" value="Unassembled WGS sequence"/>
</dbReference>
<sequence length="237" mass="27899">MEWTEDHDHSLCQEILALEPFKAKKESIARGQIWDQIASNLNSLEIPRFKVTKHSVRERYTLLIEKLKKKLKEEEKASGIETDMNDVEKTLEEILDKEADAENTLATDKKRVDNVKAVEMRNRAMESMRTTQKRNQGDEDKDVENAPKPKKTRSGGDTVAYLCEKNDMVQKWKAEELELHKQRLQVESRKQDEFQKQQQAMMQMMAQQQQQFQMFASMQQQQQQTQVILKLLEKQTK</sequence>
<name>A0AAD9V668_ACRCE</name>
<protein>
    <submittedName>
        <fullName evidence="3">Uncharacterized protein</fullName>
    </submittedName>
</protein>
<keyword evidence="1" id="KW-0175">Coiled coil</keyword>
<dbReference type="PANTHER" id="PTHR33309">
    <property type="entry name" value="KERATIN, ULTRA HIGH-SULFUR MATRIX PROTEIN-LIKE"/>
    <property type="match status" value="1"/>
</dbReference>
<keyword evidence="4" id="KW-1185">Reference proteome</keyword>
<accession>A0AAD9V668</accession>
<evidence type="ECO:0000313" key="3">
    <source>
        <dbReference type="EMBL" id="KAK2562547.1"/>
    </source>
</evidence>
<dbReference type="PANTHER" id="PTHR33309:SF1">
    <property type="entry name" value="MYB_SANT-LIKE DNA-BINDING DOMAIN-CONTAINING PROTEIN"/>
    <property type="match status" value="1"/>
</dbReference>
<dbReference type="AlphaFoldDB" id="A0AAD9V668"/>
<evidence type="ECO:0000313" key="4">
    <source>
        <dbReference type="Proteomes" id="UP001249851"/>
    </source>
</evidence>
<reference evidence="3" key="2">
    <citation type="journal article" date="2023" name="Science">
        <title>Genomic signatures of disease resistance in endangered staghorn corals.</title>
        <authorList>
            <person name="Vollmer S.V."/>
            <person name="Selwyn J.D."/>
            <person name="Despard B.A."/>
            <person name="Roesel C.L."/>
        </authorList>
    </citation>
    <scope>NUCLEOTIDE SEQUENCE</scope>
    <source>
        <strain evidence="3">K2</strain>
    </source>
</reference>
<reference evidence="3" key="1">
    <citation type="journal article" date="2023" name="G3 (Bethesda)">
        <title>Whole genome assembly and annotation of the endangered Caribbean coral Acropora cervicornis.</title>
        <authorList>
            <person name="Selwyn J.D."/>
            <person name="Vollmer S.V."/>
        </authorList>
    </citation>
    <scope>NUCLEOTIDE SEQUENCE</scope>
    <source>
        <strain evidence="3">K2</strain>
    </source>
</reference>
<evidence type="ECO:0000256" key="1">
    <source>
        <dbReference type="SAM" id="Coils"/>
    </source>
</evidence>
<feature type="coiled-coil region" evidence="1">
    <location>
        <begin position="57"/>
        <end position="104"/>
    </location>
</feature>
<dbReference type="EMBL" id="JARQWQ010000028">
    <property type="protein sequence ID" value="KAK2562547.1"/>
    <property type="molecule type" value="Genomic_DNA"/>
</dbReference>
<feature type="region of interest" description="Disordered" evidence="2">
    <location>
        <begin position="121"/>
        <end position="156"/>
    </location>
</feature>
<evidence type="ECO:0000256" key="2">
    <source>
        <dbReference type="SAM" id="MobiDB-lite"/>
    </source>
</evidence>
<gene>
    <name evidence="3" type="ORF">P5673_014226</name>
</gene>
<feature type="compositionally biased region" description="Basic and acidic residues" evidence="2">
    <location>
        <begin position="135"/>
        <end position="147"/>
    </location>
</feature>